<gene>
    <name evidence="7" type="ORF">A7L45_21895</name>
</gene>
<keyword evidence="8" id="KW-1185">Reference proteome</keyword>
<feature type="transmembrane region" description="Helical" evidence="6">
    <location>
        <begin position="218"/>
        <end position="239"/>
    </location>
</feature>
<organism evidence="7 8">
    <name type="scientific">Clostridium estertheticum subsp. estertheticum</name>
    <dbReference type="NCBI Taxonomy" id="1552"/>
    <lineage>
        <taxon>Bacteria</taxon>
        <taxon>Bacillati</taxon>
        <taxon>Bacillota</taxon>
        <taxon>Clostridia</taxon>
        <taxon>Eubacteriales</taxon>
        <taxon>Clostridiaceae</taxon>
        <taxon>Clostridium</taxon>
    </lineage>
</organism>
<dbReference type="NCBIfam" id="TIGR02872">
    <property type="entry name" value="spore_ytvI"/>
    <property type="match status" value="1"/>
</dbReference>
<dbReference type="GO" id="GO:0016020">
    <property type="term" value="C:membrane"/>
    <property type="evidence" value="ECO:0007669"/>
    <property type="project" value="UniProtKB-SubCell"/>
</dbReference>
<feature type="transmembrane region" description="Helical" evidence="6">
    <location>
        <begin position="65"/>
        <end position="86"/>
    </location>
</feature>
<evidence type="ECO:0000256" key="5">
    <source>
        <dbReference type="ARBA" id="ARBA00023136"/>
    </source>
</evidence>
<dbReference type="PANTHER" id="PTHR21716:SF68">
    <property type="entry name" value="TRANSPORT PROTEIN YTVI-RELATED"/>
    <property type="match status" value="1"/>
</dbReference>
<dbReference type="AlphaFoldDB" id="A0A1J0GM91"/>
<evidence type="ECO:0000256" key="6">
    <source>
        <dbReference type="SAM" id="Phobius"/>
    </source>
</evidence>
<comment type="similarity">
    <text evidence="2">Belongs to the autoinducer-2 exporter (AI-2E) (TC 2.A.86) family.</text>
</comment>
<keyword evidence="5 6" id="KW-0472">Membrane</keyword>
<dbReference type="Pfam" id="PF01594">
    <property type="entry name" value="AI-2E_transport"/>
    <property type="match status" value="1"/>
</dbReference>
<comment type="subcellular location">
    <subcellularLocation>
        <location evidence="1">Membrane</location>
        <topology evidence="1">Multi-pass membrane protein</topology>
    </subcellularLocation>
</comment>
<feature type="transmembrane region" description="Helical" evidence="6">
    <location>
        <begin position="12"/>
        <end position="45"/>
    </location>
</feature>
<dbReference type="InterPro" id="IPR002549">
    <property type="entry name" value="AI-2E-like"/>
</dbReference>
<dbReference type="EMBL" id="CP015756">
    <property type="protein sequence ID" value="APC42500.1"/>
    <property type="molecule type" value="Genomic_DNA"/>
</dbReference>
<evidence type="ECO:0000256" key="4">
    <source>
        <dbReference type="ARBA" id="ARBA00022989"/>
    </source>
</evidence>
<dbReference type="STRING" id="1552.A7L45_21895"/>
<evidence type="ECO:0000256" key="1">
    <source>
        <dbReference type="ARBA" id="ARBA00004141"/>
    </source>
</evidence>
<evidence type="ECO:0000256" key="3">
    <source>
        <dbReference type="ARBA" id="ARBA00022692"/>
    </source>
</evidence>
<feature type="transmembrane region" description="Helical" evidence="6">
    <location>
        <begin position="311"/>
        <end position="344"/>
    </location>
</feature>
<evidence type="ECO:0000313" key="8">
    <source>
        <dbReference type="Proteomes" id="UP000182569"/>
    </source>
</evidence>
<name>A0A1J0GM91_9CLOT</name>
<keyword evidence="4 6" id="KW-1133">Transmembrane helix</keyword>
<feature type="transmembrane region" description="Helical" evidence="6">
    <location>
        <begin position="163"/>
        <end position="181"/>
    </location>
</feature>
<keyword evidence="3 6" id="KW-0812">Transmembrane</keyword>
<proteinExistence type="inferred from homology"/>
<sequence length="350" mass="39974">MENILRKIDKLGIFFLLYTFVFIIFFGTIAYTLPFVFAFILASFLKKPTRYLMVNFRIKNATASLLTTSIFFTFIIILFSLIITTLTSESIQLGKNIQSYITLNKQILLNFFNNLQNYYKNLDPSIISNIESNITNYITKTINIGMNASTKIFSQTLDFVSTIPYVLMVLLFTLLTTYFFTRDLSSLNRKNFNIIPPKSEDRIHYIFDESKKMLKNYLLSYLLIITITFLETLVVFLVFKVKYAVTLSILCGIFDLLPIFGIGAVYLPIIIIFFISRNVIAALGLLISYIIITIIRQIIEPKIVSQSLGLHPVAVLAAIFIGLKANGIVGILFCMFLLVSYNILKKVDVL</sequence>
<evidence type="ECO:0000313" key="7">
    <source>
        <dbReference type="EMBL" id="APC42500.1"/>
    </source>
</evidence>
<protein>
    <submittedName>
        <fullName evidence="7">Sporulation integral membrane protein YtvI</fullName>
    </submittedName>
</protein>
<accession>A0A1J0GM91</accession>
<evidence type="ECO:0000256" key="2">
    <source>
        <dbReference type="ARBA" id="ARBA00009773"/>
    </source>
</evidence>
<feature type="transmembrane region" description="Helical" evidence="6">
    <location>
        <begin position="279"/>
        <end position="299"/>
    </location>
</feature>
<dbReference type="OrthoDB" id="9774361at2"/>
<dbReference type="RefSeq" id="WP_071614788.1">
    <property type="nucleotide sequence ID" value="NZ_CP015756.1"/>
</dbReference>
<dbReference type="PANTHER" id="PTHR21716">
    <property type="entry name" value="TRANSMEMBRANE PROTEIN"/>
    <property type="match status" value="1"/>
</dbReference>
<dbReference type="InterPro" id="IPR014227">
    <property type="entry name" value="YtvI-like"/>
</dbReference>
<dbReference type="GO" id="GO:0055085">
    <property type="term" value="P:transmembrane transport"/>
    <property type="evidence" value="ECO:0007669"/>
    <property type="project" value="TreeGrafter"/>
</dbReference>
<reference evidence="8" key="1">
    <citation type="journal article" date="2016" name="Front. Microbiol.">
        <title>Complete Genome Sequence of Clostridium estertheticum DSM 8809, a Microbe Identified in Spoiled Vacuum Packed Beef.</title>
        <authorList>
            <person name="Yu Z."/>
            <person name="Gunn L."/>
            <person name="Brennan E."/>
            <person name="Reid R."/>
            <person name="Wall P.G."/>
            <person name="Gaora O.P."/>
            <person name="Hurley D."/>
            <person name="Bolton D."/>
            <person name="Fanning S."/>
        </authorList>
    </citation>
    <scope>NUCLEOTIDE SEQUENCE [LARGE SCALE GENOMIC DNA]</scope>
    <source>
        <strain evidence="8">DSM 8809</strain>
    </source>
</reference>
<dbReference type="KEGG" id="ceu:A7L45_21895"/>
<feature type="transmembrane region" description="Helical" evidence="6">
    <location>
        <begin position="245"/>
        <end position="267"/>
    </location>
</feature>
<dbReference type="Proteomes" id="UP000182569">
    <property type="component" value="Chromosome"/>
</dbReference>